<organism evidence="2 3">
    <name type="scientific">Flavisolibacter ginsengisoli DSM 18119</name>
    <dbReference type="NCBI Taxonomy" id="1121884"/>
    <lineage>
        <taxon>Bacteria</taxon>
        <taxon>Pseudomonadati</taxon>
        <taxon>Bacteroidota</taxon>
        <taxon>Chitinophagia</taxon>
        <taxon>Chitinophagales</taxon>
        <taxon>Chitinophagaceae</taxon>
        <taxon>Flavisolibacter</taxon>
    </lineage>
</organism>
<dbReference type="EMBL" id="FQUU01000007">
    <property type="protein sequence ID" value="SHF19032.1"/>
    <property type="molecule type" value="Genomic_DNA"/>
</dbReference>
<evidence type="ECO:0000313" key="2">
    <source>
        <dbReference type="EMBL" id="SHF19032.1"/>
    </source>
</evidence>
<gene>
    <name evidence="2" type="ORF">SAMN02745131_01994</name>
</gene>
<dbReference type="OrthoDB" id="883263at2"/>
<feature type="signal peptide" evidence="1">
    <location>
        <begin position="1"/>
        <end position="23"/>
    </location>
</feature>
<dbReference type="RefSeq" id="WP_072835191.1">
    <property type="nucleotide sequence ID" value="NZ_FQUU01000007.1"/>
</dbReference>
<reference evidence="2 3" key="1">
    <citation type="submission" date="2016-11" db="EMBL/GenBank/DDBJ databases">
        <authorList>
            <person name="Jaros S."/>
            <person name="Januszkiewicz K."/>
            <person name="Wedrychowicz H."/>
        </authorList>
    </citation>
    <scope>NUCLEOTIDE SEQUENCE [LARGE SCALE GENOMIC DNA]</scope>
    <source>
        <strain evidence="2 3">DSM 18119</strain>
    </source>
</reference>
<proteinExistence type="predicted"/>
<evidence type="ECO:0000256" key="1">
    <source>
        <dbReference type="SAM" id="SignalP"/>
    </source>
</evidence>
<feature type="chain" id="PRO_5013019435" description="Lipoprotein" evidence="1">
    <location>
        <begin position="24"/>
        <end position="131"/>
    </location>
</feature>
<name>A0A1M4ZMK9_9BACT</name>
<dbReference type="AlphaFoldDB" id="A0A1M4ZMK9"/>
<keyword evidence="1" id="KW-0732">Signal</keyword>
<evidence type="ECO:0000313" key="3">
    <source>
        <dbReference type="Proteomes" id="UP000184048"/>
    </source>
</evidence>
<evidence type="ECO:0008006" key="4">
    <source>
        <dbReference type="Google" id="ProtNLM"/>
    </source>
</evidence>
<accession>A0A1M4ZMK9</accession>
<dbReference type="STRING" id="1121884.SAMN02745131_01994"/>
<sequence>MFKSLSFTLTLLFSLLFVSCSQSENYKEAYGYEVNGQTFIKLKGKSQLAAHDPGSVLGNKKYEDSLLLQIPSLGNGIIEGKDIPVRQGYYKYIRNVIIKDGKVRINLSYDNTDDKKMEPLAWNGEYVLVRN</sequence>
<dbReference type="PROSITE" id="PS51257">
    <property type="entry name" value="PROKAR_LIPOPROTEIN"/>
    <property type="match status" value="1"/>
</dbReference>
<protein>
    <recommendedName>
        <fullName evidence="4">Lipoprotein</fullName>
    </recommendedName>
</protein>
<dbReference type="Proteomes" id="UP000184048">
    <property type="component" value="Unassembled WGS sequence"/>
</dbReference>
<keyword evidence="3" id="KW-1185">Reference proteome</keyword>